<evidence type="ECO:0000313" key="1">
    <source>
        <dbReference type="EMBL" id="GAG05032.1"/>
    </source>
</evidence>
<dbReference type="AlphaFoldDB" id="X0V0U3"/>
<protein>
    <submittedName>
        <fullName evidence="1">Uncharacterized protein</fullName>
    </submittedName>
</protein>
<proteinExistence type="predicted"/>
<organism evidence="1">
    <name type="scientific">marine sediment metagenome</name>
    <dbReference type="NCBI Taxonomy" id="412755"/>
    <lineage>
        <taxon>unclassified sequences</taxon>
        <taxon>metagenomes</taxon>
        <taxon>ecological metagenomes</taxon>
    </lineage>
</organism>
<gene>
    <name evidence="1" type="ORF">S01H1_38430</name>
</gene>
<reference evidence="1" key="1">
    <citation type="journal article" date="2014" name="Front. Microbiol.">
        <title>High frequency of phylogenetically diverse reductive dehalogenase-homologous genes in deep subseafloor sedimentary metagenomes.</title>
        <authorList>
            <person name="Kawai M."/>
            <person name="Futagami T."/>
            <person name="Toyoda A."/>
            <person name="Takaki Y."/>
            <person name="Nishi S."/>
            <person name="Hori S."/>
            <person name="Arai W."/>
            <person name="Tsubouchi T."/>
            <person name="Morono Y."/>
            <person name="Uchiyama I."/>
            <person name="Ito T."/>
            <person name="Fujiyama A."/>
            <person name="Inagaki F."/>
            <person name="Takami H."/>
        </authorList>
    </citation>
    <scope>NUCLEOTIDE SEQUENCE</scope>
    <source>
        <strain evidence="1">Expedition CK06-06</strain>
    </source>
</reference>
<comment type="caution">
    <text evidence="1">The sequence shown here is derived from an EMBL/GenBank/DDBJ whole genome shotgun (WGS) entry which is preliminary data.</text>
</comment>
<sequence length="41" mass="4535">RGSDGDRSTVDPFFSDNAVYVGEAPRDLSVNHDGYLYGEKQ</sequence>
<dbReference type="EMBL" id="BARS01024194">
    <property type="protein sequence ID" value="GAG05032.1"/>
    <property type="molecule type" value="Genomic_DNA"/>
</dbReference>
<name>X0V0U3_9ZZZZ</name>
<accession>X0V0U3</accession>
<feature type="non-terminal residue" evidence="1">
    <location>
        <position position="1"/>
    </location>
</feature>